<proteinExistence type="predicted"/>
<dbReference type="InterPro" id="IPR039536">
    <property type="entry name" value="TetR_C_Proteobacteria"/>
</dbReference>
<dbReference type="GO" id="GO:0003700">
    <property type="term" value="F:DNA-binding transcription factor activity"/>
    <property type="evidence" value="ECO:0007669"/>
    <property type="project" value="TreeGrafter"/>
</dbReference>
<dbReference type="EMBL" id="WTYV01000003">
    <property type="protein sequence ID" value="MXO71946.1"/>
    <property type="molecule type" value="Genomic_DNA"/>
</dbReference>
<sequence>MTSAPQAPAPDGKQRAAQARCDAMVRHARAQIMAVGVDRFSVNEVLRASGGSKATLAKYFGDRSGLIAAAIGAEAQAAVADLALDEVAGLPLGEALERVLAGILRFYLLPGSLALYRAVVSAADPVGSAGFYRQGHQSLVAALAALLEARKGAEVRSAVDSSAVADQMLHAIRAGLYEQALIGLGESAVSAQDAALRARATVALFLPSISIDGLPAR</sequence>
<evidence type="ECO:0000313" key="3">
    <source>
        <dbReference type="EMBL" id="MXO71946.1"/>
    </source>
</evidence>
<dbReference type="OrthoDB" id="9775927at2"/>
<feature type="domain" description="Transcriptional regulator TetR C-terminal Proteobacteria type" evidence="2">
    <location>
        <begin position="94"/>
        <end position="206"/>
    </location>
</feature>
<gene>
    <name evidence="3" type="ORF">GRI99_09895</name>
</gene>
<organism evidence="3 4">
    <name type="scientific">Alteraurantiacibacter buctensis</name>
    <dbReference type="NCBI Taxonomy" id="1503981"/>
    <lineage>
        <taxon>Bacteria</taxon>
        <taxon>Pseudomonadati</taxon>
        <taxon>Pseudomonadota</taxon>
        <taxon>Alphaproteobacteria</taxon>
        <taxon>Sphingomonadales</taxon>
        <taxon>Erythrobacteraceae</taxon>
        <taxon>Alteraurantiacibacter</taxon>
    </lineage>
</organism>
<keyword evidence="4" id="KW-1185">Reference proteome</keyword>
<dbReference type="GO" id="GO:0000976">
    <property type="term" value="F:transcription cis-regulatory region binding"/>
    <property type="evidence" value="ECO:0007669"/>
    <property type="project" value="TreeGrafter"/>
</dbReference>
<evidence type="ECO:0000259" key="2">
    <source>
        <dbReference type="Pfam" id="PF14246"/>
    </source>
</evidence>
<dbReference type="InterPro" id="IPR009057">
    <property type="entry name" value="Homeodomain-like_sf"/>
</dbReference>
<dbReference type="PANTHER" id="PTHR30055:SF146">
    <property type="entry name" value="HTH-TYPE TRANSCRIPTIONAL DUAL REGULATOR CECR"/>
    <property type="match status" value="1"/>
</dbReference>
<dbReference type="RefSeq" id="WP_160771875.1">
    <property type="nucleotide sequence ID" value="NZ_WTYV01000003.1"/>
</dbReference>
<keyword evidence="1" id="KW-0238">DNA-binding</keyword>
<dbReference type="AlphaFoldDB" id="A0A844YY46"/>
<protein>
    <submittedName>
        <fullName evidence="3">TetR family transcriptional regulator</fullName>
    </submittedName>
</protein>
<evidence type="ECO:0000256" key="1">
    <source>
        <dbReference type="ARBA" id="ARBA00023125"/>
    </source>
</evidence>
<reference evidence="3 4" key="1">
    <citation type="submission" date="2019-12" db="EMBL/GenBank/DDBJ databases">
        <title>Genomic-based taxomic classification of the family Erythrobacteraceae.</title>
        <authorList>
            <person name="Xu L."/>
        </authorList>
    </citation>
    <scope>NUCLEOTIDE SEQUENCE [LARGE SCALE GENOMIC DNA]</scope>
    <source>
        <strain evidence="3 4">M0322</strain>
    </source>
</reference>
<name>A0A844YY46_9SPHN</name>
<dbReference type="Proteomes" id="UP000466966">
    <property type="component" value="Unassembled WGS sequence"/>
</dbReference>
<accession>A0A844YY46</accession>
<dbReference type="SUPFAM" id="SSF46689">
    <property type="entry name" value="Homeodomain-like"/>
    <property type="match status" value="1"/>
</dbReference>
<dbReference type="Pfam" id="PF14246">
    <property type="entry name" value="TetR_C_7"/>
    <property type="match status" value="1"/>
</dbReference>
<evidence type="ECO:0000313" key="4">
    <source>
        <dbReference type="Proteomes" id="UP000466966"/>
    </source>
</evidence>
<dbReference type="Gene3D" id="1.10.357.10">
    <property type="entry name" value="Tetracycline Repressor, domain 2"/>
    <property type="match status" value="1"/>
</dbReference>
<dbReference type="PANTHER" id="PTHR30055">
    <property type="entry name" value="HTH-TYPE TRANSCRIPTIONAL REGULATOR RUTR"/>
    <property type="match status" value="1"/>
</dbReference>
<comment type="caution">
    <text evidence="3">The sequence shown here is derived from an EMBL/GenBank/DDBJ whole genome shotgun (WGS) entry which is preliminary data.</text>
</comment>
<dbReference type="InterPro" id="IPR050109">
    <property type="entry name" value="HTH-type_TetR-like_transc_reg"/>
</dbReference>